<dbReference type="EMBL" id="SJFN01000019">
    <property type="protein sequence ID" value="TBW36652.1"/>
    <property type="molecule type" value="Genomic_DNA"/>
</dbReference>
<name>A0A4Q9VPC2_9HYPH</name>
<evidence type="ECO:0000313" key="1">
    <source>
        <dbReference type="EMBL" id="TBW36652.1"/>
    </source>
</evidence>
<proteinExistence type="predicted"/>
<accession>A0A4Q9VPC2</accession>
<reference evidence="1 2" key="1">
    <citation type="submission" date="2019-02" db="EMBL/GenBank/DDBJ databases">
        <title>Siculibacillus lacustris gen. nov., sp. nov., a new rosette-forming bacterium isolated from a freshwater crater lake (Lake St. Ana, Romania).</title>
        <authorList>
            <person name="Felfoldi T."/>
            <person name="Marton Z."/>
            <person name="Szabo A."/>
            <person name="Mentes A."/>
            <person name="Boka K."/>
            <person name="Marialigeti K."/>
            <person name="Mathe I."/>
            <person name="Koncz M."/>
            <person name="Schumann P."/>
            <person name="Toth E."/>
        </authorList>
    </citation>
    <scope>NUCLEOTIDE SEQUENCE [LARGE SCALE GENOMIC DNA]</scope>
    <source>
        <strain evidence="1 2">SA-279</strain>
    </source>
</reference>
<evidence type="ECO:0008006" key="3">
    <source>
        <dbReference type="Google" id="ProtNLM"/>
    </source>
</evidence>
<comment type="caution">
    <text evidence="1">The sequence shown here is derived from an EMBL/GenBank/DDBJ whole genome shotgun (WGS) entry which is preliminary data.</text>
</comment>
<protein>
    <recommendedName>
        <fullName evidence="3">CpsD/CapB family tyrosine-protein kinase</fullName>
    </recommendedName>
</protein>
<keyword evidence="2" id="KW-1185">Reference proteome</keyword>
<dbReference type="AlphaFoldDB" id="A0A4Q9VPC2"/>
<sequence>MDRAAAAAVASVPRLRRPIPRRRDAPPQRVDLVLLPERLARLGRSSGPGTGADAALVETADGAADPAGLAILQRLDAALGGAEGPAARLLYADTVPTAVAAALVFGLARAVAEAGRRVVLFDLAEDAGPLAAAFDRAPRLAAPHPLRELADFDVHAEAHGVVLVRPTAAALDRPLGHLAAAVASAIDIALVDHDLALVHVGTAPAAALLFDVAEAVDRVVLIAEAGDLTGTRLAGEIEVMSGLLPQFDRILALALSGSEPAAPRGDRRRIRRS</sequence>
<dbReference type="Proteomes" id="UP000292781">
    <property type="component" value="Unassembled WGS sequence"/>
</dbReference>
<gene>
    <name evidence="1" type="ORF">EYW49_13745</name>
</gene>
<evidence type="ECO:0000313" key="2">
    <source>
        <dbReference type="Proteomes" id="UP000292781"/>
    </source>
</evidence>
<organism evidence="1 2">
    <name type="scientific">Siculibacillus lacustris</name>
    <dbReference type="NCBI Taxonomy" id="1549641"/>
    <lineage>
        <taxon>Bacteria</taxon>
        <taxon>Pseudomonadati</taxon>
        <taxon>Pseudomonadota</taxon>
        <taxon>Alphaproteobacteria</taxon>
        <taxon>Hyphomicrobiales</taxon>
        <taxon>Ancalomicrobiaceae</taxon>
        <taxon>Siculibacillus</taxon>
    </lineage>
</organism>